<evidence type="ECO:0000256" key="1">
    <source>
        <dbReference type="SAM" id="SignalP"/>
    </source>
</evidence>
<dbReference type="Proteomes" id="UP000555003">
    <property type="component" value="Unassembled WGS sequence"/>
</dbReference>
<dbReference type="Gene3D" id="2.60.40.3140">
    <property type="match status" value="1"/>
</dbReference>
<comment type="caution">
    <text evidence="3">The sequence shown here is derived from an EMBL/GenBank/DDBJ whole genome shotgun (WGS) entry which is preliminary data.</text>
</comment>
<keyword evidence="1" id="KW-0732">Signal</keyword>
<feature type="chain" id="PRO_5046146549" description="DUF3857 domain-containing protein" evidence="1">
    <location>
        <begin position="21"/>
        <end position="636"/>
    </location>
</feature>
<evidence type="ECO:0000259" key="2">
    <source>
        <dbReference type="Pfam" id="PF12969"/>
    </source>
</evidence>
<dbReference type="RefSeq" id="WP_182493453.1">
    <property type="nucleotide sequence ID" value="NZ_JACJIS010000001.1"/>
</dbReference>
<accession>A0ABR6DQ53</accession>
<dbReference type="InterPro" id="IPR024618">
    <property type="entry name" value="DUF3857"/>
</dbReference>
<keyword evidence="4" id="KW-1185">Reference proteome</keyword>
<gene>
    <name evidence="3" type="ORF">GGR22_001944</name>
</gene>
<organism evidence="3 4">
    <name type="scientific">Flavobacterium gossypii</name>
    <dbReference type="NCBI Taxonomy" id="1646119"/>
    <lineage>
        <taxon>Bacteria</taxon>
        <taxon>Pseudomonadati</taxon>
        <taxon>Bacteroidota</taxon>
        <taxon>Flavobacteriia</taxon>
        <taxon>Flavobacteriales</taxon>
        <taxon>Flavobacteriaceae</taxon>
        <taxon>Flavobacterium</taxon>
    </lineage>
</organism>
<dbReference type="Gene3D" id="3.10.620.30">
    <property type="match status" value="1"/>
</dbReference>
<name>A0ABR6DQ53_9FLAO</name>
<protein>
    <recommendedName>
        <fullName evidence="2">DUF3857 domain-containing protein</fullName>
    </recommendedName>
</protein>
<dbReference type="SUPFAM" id="SSF54001">
    <property type="entry name" value="Cysteine proteinases"/>
    <property type="match status" value="1"/>
</dbReference>
<dbReference type="EMBL" id="JACJIS010000001">
    <property type="protein sequence ID" value="MBA9073818.1"/>
    <property type="molecule type" value="Genomic_DNA"/>
</dbReference>
<evidence type="ECO:0000313" key="3">
    <source>
        <dbReference type="EMBL" id="MBA9073818.1"/>
    </source>
</evidence>
<dbReference type="Pfam" id="PF12969">
    <property type="entry name" value="DUF3857"/>
    <property type="match status" value="1"/>
</dbReference>
<reference evidence="3 4" key="1">
    <citation type="submission" date="2020-08" db="EMBL/GenBank/DDBJ databases">
        <title>Genomic Encyclopedia of Type Strains, Phase IV (KMG-IV): sequencing the most valuable type-strain genomes for metagenomic binning, comparative biology and taxonomic classification.</title>
        <authorList>
            <person name="Goeker M."/>
        </authorList>
    </citation>
    <scope>NUCLEOTIDE SEQUENCE [LARGE SCALE GENOMIC DNA]</scope>
    <source>
        <strain evidence="3 4">DSM 100397</strain>
    </source>
</reference>
<evidence type="ECO:0000313" key="4">
    <source>
        <dbReference type="Proteomes" id="UP000555003"/>
    </source>
</evidence>
<dbReference type="InterPro" id="IPR038765">
    <property type="entry name" value="Papain-like_cys_pep_sf"/>
</dbReference>
<feature type="signal peptide" evidence="1">
    <location>
        <begin position="1"/>
        <end position="20"/>
    </location>
</feature>
<sequence length="636" mass="72452">MKKLLLPLVIFLLFAEVTIAQDIEYTVANIPVELKENANAVVRLNQKDIVIASRKSMVITTKSIVTVLNENGLQHVDLSESFFGRERIKSIEAQIYNSSGKEIKKIKRKDFKENSVSEGSIISDNKILYGEYTPTEYPFTVVFQSEKETSNTAFIPSWYPVEGFSVGVEKAVLNIQVAPDLGFKYKEFNMLNVPNISKQEKESGLSFIANNLVAYKYEDYSPAFNSYAPNVMMGLDVFNLEGVDGSAKSWADMGKWFSDKILAGTSELPEETKIKIKTLIGDEKDPLKKAKIIYKYVQEKVRYISIQEGIGGWRPMLAKDVDRLGYGDCKALTNYTKSLLDVVGVQSYYVRLYGDRGKKSVIPDFVSMQSNHVILAIPDGEKYIWLECTSQTLPFGFQGDFTDDRNALVLKPEGGEIVRTKIYEAKDNTQITKGNYSLSNDGAISGKVEIKSKGIQYDNKLYFDGKSIDDLKKIYKDYFNHINNLKVTKITIANDKDNIEFTENISLEATEYANKSGNRLIFALNAYNPSSVVPQRYRNRNNPFEISRAFYDYDEVTIDLPQGFTIEARPQDTEIKDSFGYYKTEYVVLNENQLLYKRTCQTNSGLFDKKEYENFRKFREQIAKNDNAKIVLVKNQ</sequence>
<proteinExistence type="predicted"/>
<dbReference type="Gene3D" id="2.60.120.1130">
    <property type="match status" value="1"/>
</dbReference>
<feature type="domain" description="DUF3857" evidence="2">
    <location>
        <begin position="55"/>
        <end position="214"/>
    </location>
</feature>